<feature type="transmembrane region" description="Helical" evidence="1">
    <location>
        <begin position="62"/>
        <end position="81"/>
    </location>
</feature>
<name>A0A165MPH6_9AGAM</name>
<protein>
    <submittedName>
        <fullName evidence="2">Uncharacterized protein</fullName>
    </submittedName>
</protein>
<organism evidence="2 3">
    <name type="scientific">Neolentinus lepideus HHB14362 ss-1</name>
    <dbReference type="NCBI Taxonomy" id="1314782"/>
    <lineage>
        <taxon>Eukaryota</taxon>
        <taxon>Fungi</taxon>
        <taxon>Dikarya</taxon>
        <taxon>Basidiomycota</taxon>
        <taxon>Agaricomycotina</taxon>
        <taxon>Agaricomycetes</taxon>
        <taxon>Gloeophyllales</taxon>
        <taxon>Gloeophyllaceae</taxon>
        <taxon>Neolentinus</taxon>
    </lineage>
</organism>
<dbReference type="Proteomes" id="UP000076761">
    <property type="component" value="Unassembled WGS sequence"/>
</dbReference>
<accession>A0A165MPH6</accession>
<evidence type="ECO:0000256" key="1">
    <source>
        <dbReference type="SAM" id="Phobius"/>
    </source>
</evidence>
<evidence type="ECO:0000313" key="3">
    <source>
        <dbReference type="Proteomes" id="UP000076761"/>
    </source>
</evidence>
<evidence type="ECO:0000313" key="2">
    <source>
        <dbReference type="EMBL" id="KZT18607.1"/>
    </source>
</evidence>
<proteinExistence type="predicted"/>
<feature type="transmembrane region" description="Helical" evidence="1">
    <location>
        <begin position="37"/>
        <end position="56"/>
    </location>
</feature>
<reference evidence="2 3" key="1">
    <citation type="journal article" date="2016" name="Mol. Biol. Evol.">
        <title>Comparative Genomics of Early-Diverging Mushroom-Forming Fungi Provides Insights into the Origins of Lignocellulose Decay Capabilities.</title>
        <authorList>
            <person name="Nagy L.G."/>
            <person name="Riley R."/>
            <person name="Tritt A."/>
            <person name="Adam C."/>
            <person name="Daum C."/>
            <person name="Floudas D."/>
            <person name="Sun H."/>
            <person name="Yadav J.S."/>
            <person name="Pangilinan J."/>
            <person name="Larsson K.H."/>
            <person name="Matsuura K."/>
            <person name="Barry K."/>
            <person name="Labutti K."/>
            <person name="Kuo R."/>
            <person name="Ohm R.A."/>
            <person name="Bhattacharya S.S."/>
            <person name="Shirouzu T."/>
            <person name="Yoshinaga Y."/>
            <person name="Martin F.M."/>
            <person name="Grigoriev I.V."/>
            <person name="Hibbett D.S."/>
        </authorList>
    </citation>
    <scope>NUCLEOTIDE SEQUENCE [LARGE SCALE GENOMIC DNA]</scope>
    <source>
        <strain evidence="2 3">HHB14362 ss-1</strain>
    </source>
</reference>
<keyword evidence="1" id="KW-0472">Membrane</keyword>
<keyword evidence="1" id="KW-0812">Transmembrane</keyword>
<gene>
    <name evidence="2" type="ORF">NEOLEDRAFT_147224</name>
</gene>
<sequence length="181" mass="19587">MVGHATSRCTRFRLELNSRSSVVPFGTAIHLSPLARAAHRAVTTSVFSVTVGLFIWSTSQCYITHSAVLLISAAILCANGAMKRITAQTSRQYCLWLTYFMYVAGNSPVNPQTEVFISIECGGTYWMCILIVIIGDPEILGDDTIMVFYQMAGVLGAVCLPSSDGIDCVVGDISHSNPSLR</sequence>
<dbReference type="InParanoid" id="A0A165MPH6"/>
<dbReference type="EMBL" id="KV425670">
    <property type="protein sequence ID" value="KZT18607.1"/>
    <property type="molecule type" value="Genomic_DNA"/>
</dbReference>
<dbReference type="AlphaFoldDB" id="A0A165MPH6"/>
<keyword evidence="1" id="KW-1133">Transmembrane helix</keyword>
<keyword evidence="3" id="KW-1185">Reference proteome</keyword>